<dbReference type="STRING" id="68775.A0A5C3LRP3"/>
<dbReference type="AlphaFoldDB" id="A0A5C3LRP3"/>
<evidence type="ECO:0000313" key="2">
    <source>
        <dbReference type="Proteomes" id="UP000308652"/>
    </source>
</evidence>
<proteinExistence type="predicted"/>
<dbReference type="Proteomes" id="UP000308652">
    <property type="component" value="Unassembled WGS sequence"/>
</dbReference>
<name>A0A5C3LRP3_9AGAR</name>
<organism evidence="1 2">
    <name type="scientific">Crucibulum laeve</name>
    <dbReference type="NCBI Taxonomy" id="68775"/>
    <lineage>
        <taxon>Eukaryota</taxon>
        <taxon>Fungi</taxon>
        <taxon>Dikarya</taxon>
        <taxon>Basidiomycota</taxon>
        <taxon>Agaricomycotina</taxon>
        <taxon>Agaricomycetes</taxon>
        <taxon>Agaricomycetidae</taxon>
        <taxon>Agaricales</taxon>
        <taxon>Agaricineae</taxon>
        <taxon>Nidulariaceae</taxon>
        <taxon>Crucibulum</taxon>
    </lineage>
</organism>
<dbReference type="OrthoDB" id="2015537at2759"/>
<sequence length="186" mass="20308">MRVPLPYRTYFCTQVNDIGVMQVSLQSLGNAGRDARRGGSVCLRIDEVERAIDTNPSLSSLRAILDYENFRGIAVVEEGPPDPTHLPCPSLKTTRIHASGKHRAGASRWLPYGVPFLLLSPLLIQIHNNTKAPYEYSISIPIAHLVLAALSSTSGSSMDTDISTLRSSRTTILQVFPAIPNIRASI</sequence>
<dbReference type="EMBL" id="ML213621">
    <property type="protein sequence ID" value="TFK35432.1"/>
    <property type="molecule type" value="Genomic_DNA"/>
</dbReference>
<gene>
    <name evidence="1" type="ORF">BDQ12DRAFT_737538</name>
</gene>
<reference evidence="1 2" key="1">
    <citation type="journal article" date="2019" name="Nat. Ecol. Evol.">
        <title>Megaphylogeny resolves global patterns of mushroom evolution.</title>
        <authorList>
            <person name="Varga T."/>
            <person name="Krizsan K."/>
            <person name="Foldi C."/>
            <person name="Dima B."/>
            <person name="Sanchez-Garcia M."/>
            <person name="Sanchez-Ramirez S."/>
            <person name="Szollosi G.J."/>
            <person name="Szarkandi J.G."/>
            <person name="Papp V."/>
            <person name="Albert L."/>
            <person name="Andreopoulos W."/>
            <person name="Angelini C."/>
            <person name="Antonin V."/>
            <person name="Barry K.W."/>
            <person name="Bougher N.L."/>
            <person name="Buchanan P."/>
            <person name="Buyck B."/>
            <person name="Bense V."/>
            <person name="Catcheside P."/>
            <person name="Chovatia M."/>
            <person name="Cooper J."/>
            <person name="Damon W."/>
            <person name="Desjardin D."/>
            <person name="Finy P."/>
            <person name="Geml J."/>
            <person name="Haridas S."/>
            <person name="Hughes K."/>
            <person name="Justo A."/>
            <person name="Karasinski D."/>
            <person name="Kautmanova I."/>
            <person name="Kiss B."/>
            <person name="Kocsube S."/>
            <person name="Kotiranta H."/>
            <person name="LaButti K.M."/>
            <person name="Lechner B.E."/>
            <person name="Liimatainen K."/>
            <person name="Lipzen A."/>
            <person name="Lukacs Z."/>
            <person name="Mihaltcheva S."/>
            <person name="Morgado L.N."/>
            <person name="Niskanen T."/>
            <person name="Noordeloos M.E."/>
            <person name="Ohm R.A."/>
            <person name="Ortiz-Santana B."/>
            <person name="Ovrebo C."/>
            <person name="Racz N."/>
            <person name="Riley R."/>
            <person name="Savchenko A."/>
            <person name="Shiryaev A."/>
            <person name="Soop K."/>
            <person name="Spirin V."/>
            <person name="Szebenyi C."/>
            <person name="Tomsovsky M."/>
            <person name="Tulloss R.E."/>
            <person name="Uehling J."/>
            <person name="Grigoriev I.V."/>
            <person name="Vagvolgyi C."/>
            <person name="Papp T."/>
            <person name="Martin F.M."/>
            <person name="Miettinen O."/>
            <person name="Hibbett D.S."/>
            <person name="Nagy L.G."/>
        </authorList>
    </citation>
    <scope>NUCLEOTIDE SEQUENCE [LARGE SCALE GENOMIC DNA]</scope>
    <source>
        <strain evidence="1 2">CBS 166.37</strain>
    </source>
</reference>
<evidence type="ECO:0000313" key="1">
    <source>
        <dbReference type="EMBL" id="TFK35432.1"/>
    </source>
</evidence>
<keyword evidence="2" id="KW-1185">Reference proteome</keyword>
<accession>A0A5C3LRP3</accession>
<protein>
    <submittedName>
        <fullName evidence="1">Uncharacterized protein</fullName>
    </submittedName>
</protein>